<dbReference type="AlphaFoldDB" id="A0A895XNN4"/>
<accession>A0A895XNN4</accession>
<dbReference type="NCBIfam" id="TIGR04141">
    <property type="entry name" value="TIGR04141 family sporadically distributed protein"/>
    <property type="match status" value="1"/>
</dbReference>
<organism evidence="1 2">
    <name type="scientific">Natronoglycomyces albus</name>
    <dbReference type="NCBI Taxonomy" id="2811108"/>
    <lineage>
        <taxon>Bacteria</taxon>
        <taxon>Bacillati</taxon>
        <taxon>Actinomycetota</taxon>
        <taxon>Actinomycetes</taxon>
        <taxon>Glycomycetales</taxon>
        <taxon>Glycomycetaceae</taxon>
        <taxon>Natronoglycomyces</taxon>
    </lineage>
</organism>
<dbReference type="EMBL" id="CP070496">
    <property type="protein sequence ID" value="QSB05153.1"/>
    <property type="molecule type" value="Genomic_DNA"/>
</dbReference>
<dbReference type="Proteomes" id="UP000662939">
    <property type="component" value="Chromosome"/>
</dbReference>
<name>A0A895XNN4_9ACTN</name>
<evidence type="ECO:0000313" key="1">
    <source>
        <dbReference type="EMBL" id="QSB05153.1"/>
    </source>
</evidence>
<dbReference type="RefSeq" id="WP_213171154.1">
    <property type="nucleotide sequence ID" value="NZ_CP070496.1"/>
</dbReference>
<gene>
    <name evidence="1" type="ORF">JQS30_15570</name>
</gene>
<reference evidence="1" key="1">
    <citation type="submission" date="2021-02" db="EMBL/GenBank/DDBJ databases">
        <title>Natronoglycomyces albus gen. nov., sp. nov, a haloalkaliphilic actinobacterium from a soda solonchak soil.</title>
        <authorList>
            <person name="Sorokin D.Y."/>
            <person name="Khijniak T.V."/>
            <person name="Zakharycheva A.P."/>
            <person name="Boueva O.V."/>
            <person name="Ariskina E.V."/>
            <person name="Hahnke R.L."/>
            <person name="Bunk B."/>
            <person name="Sproer C."/>
            <person name="Schumann P."/>
            <person name="Evtushenko L.I."/>
            <person name="Kublanov I.V."/>
        </authorList>
    </citation>
    <scope>NUCLEOTIDE SEQUENCE</scope>
    <source>
        <strain evidence="1">DSM 106290</strain>
    </source>
</reference>
<protein>
    <submittedName>
        <fullName evidence="1">TIGR04141 family sporadically distributed protein</fullName>
    </submittedName>
</protein>
<sequence>MFEALGDERIDKLIERGADYSNTEVAGCPALVVFGQGDECKPSWLNNARKTTGLPLDLTTQNSFALLLIAVDGTVYGLGYGTGYHLIPSEYKDARFGLSFAARVADPERVRDLVRRRPGQRGRVDGTWAAGGIPVWLIGVDQQSDVIDRLGATTTGLDLTASRNGSGDIRIQGGIGLRARFGVAPEDLVHDIRTIAAIINEKAPIAELAFVDHMAVVNDTTRREWLDANLESILSSTETACRDLAIAIPEECLDDYHQARSTEIRIGSAPAKPVTEVTMEAIATRASVQKEGTRVASLRKGRIQLYTDQLQRDRLSHSNALKWIEATVSLDERRYHLLDGEWLEFDGAYADSQDGLIEELLAGSSDIELPAWKDGWKEEDYLHFAAIRTQMPCLDRKLISISGGRKFEACDLLGPDNELIHVKQGGSSKPLSHLFNQGLVSAAELQHSSEARKKFSELVQVHGNGRAIPLDFVPSKVVYAFRCTDGRTLSASTLYPFSKVTLGSSARRLRDMGIEVKLIGIDTVAE</sequence>
<dbReference type="Pfam" id="PF19614">
    <property type="entry name" value="DUF6119"/>
    <property type="match status" value="1"/>
</dbReference>
<keyword evidence="2" id="KW-1185">Reference proteome</keyword>
<proteinExistence type="predicted"/>
<dbReference type="InterPro" id="IPR026487">
    <property type="entry name" value="CHP04141"/>
</dbReference>
<evidence type="ECO:0000313" key="2">
    <source>
        <dbReference type="Proteomes" id="UP000662939"/>
    </source>
</evidence>
<dbReference type="KEGG" id="nav:JQS30_15570"/>